<feature type="transmembrane region" description="Helical" evidence="10">
    <location>
        <begin position="137"/>
        <end position="158"/>
    </location>
</feature>
<comment type="subcellular location">
    <subcellularLocation>
        <location evidence="1">Cell membrane</location>
        <topology evidence="1">Multi-pass membrane protein</topology>
    </subcellularLocation>
</comment>
<dbReference type="SMART" id="SM01381">
    <property type="entry name" value="7TM_GPCR_Srsx"/>
    <property type="match status" value="1"/>
</dbReference>
<evidence type="ECO:0000256" key="3">
    <source>
        <dbReference type="ARBA" id="ARBA00022692"/>
    </source>
</evidence>
<keyword evidence="7 9" id="KW-0675">Receptor</keyword>
<evidence type="ECO:0000313" key="12">
    <source>
        <dbReference type="Proteomes" id="UP000515154"/>
    </source>
</evidence>
<feature type="domain" description="G-protein coupled receptors family 1 profile" evidence="11">
    <location>
        <begin position="38"/>
        <end position="287"/>
    </location>
</feature>
<reference evidence="13" key="1">
    <citation type="submission" date="2025-08" db="UniProtKB">
        <authorList>
            <consortium name="RefSeq"/>
        </authorList>
    </citation>
    <scope>IDENTIFICATION</scope>
</reference>
<dbReference type="PROSITE" id="PS00237">
    <property type="entry name" value="G_PROTEIN_RECEP_F1_1"/>
    <property type="match status" value="1"/>
</dbReference>
<dbReference type="SUPFAM" id="SSF81321">
    <property type="entry name" value="Family A G protein-coupled receptor-like"/>
    <property type="match status" value="1"/>
</dbReference>
<evidence type="ECO:0000256" key="5">
    <source>
        <dbReference type="ARBA" id="ARBA00023040"/>
    </source>
</evidence>
<dbReference type="AlphaFoldDB" id="A0A6P7SLW6"/>
<dbReference type="InterPro" id="IPR000276">
    <property type="entry name" value="GPCR_Rhodpsn"/>
</dbReference>
<name>A0A6P7SLW6_9MOLL</name>
<dbReference type="PANTHER" id="PTHR24249">
    <property type="entry name" value="HISTAMINE RECEPTOR-RELATED G-PROTEIN COUPLED RECEPTOR"/>
    <property type="match status" value="1"/>
</dbReference>
<evidence type="ECO:0000256" key="1">
    <source>
        <dbReference type="ARBA" id="ARBA00004651"/>
    </source>
</evidence>
<keyword evidence="12" id="KW-1185">Reference proteome</keyword>
<evidence type="ECO:0000259" key="11">
    <source>
        <dbReference type="PROSITE" id="PS50262"/>
    </source>
</evidence>
<organism evidence="12 13">
    <name type="scientific">Octopus sinensis</name>
    <name type="common">East Asian common octopus</name>
    <dbReference type="NCBI Taxonomy" id="2607531"/>
    <lineage>
        <taxon>Eukaryota</taxon>
        <taxon>Metazoa</taxon>
        <taxon>Spiralia</taxon>
        <taxon>Lophotrochozoa</taxon>
        <taxon>Mollusca</taxon>
        <taxon>Cephalopoda</taxon>
        <taxon>Coleoidea</taxon>
        <taxon>Octopodiformes</taxon>
        <taxon>Octopoda</taxon>
        <taxon>Incirrata</taxon>
        <taxon>Octopodidae</taxon>
        <taxon>Octopus</taxon>
    </lineage>
</organism>
<keyword evidence="3 9" id="KW-0812">Transmembrane</keyword>
<evidence type="ECO:0000256" key="10">
    <source>
        <dbReference type="SAM" id="Phobius"/>
    </source>
</evidence>
<evidence type="ECO:0000256" key="6">
    <source>
        <dbReference type="ARBA" id="ARBA00023136"/>
    </source>
</evidence>
<dbReference type="GO" id="GO:0004930">
    <property type="term" value="F:G protein-coupled receptor activity"/>
    <property type="evidence" value="ECO:0007669"/>
    <property type="project" value="UniProtKB-KW"/>
</dbReference>
<feature type="transmembrane region" description="Helical" evidence="10">
    <location>
        <begin position="265"/>
        <end position="290"/>
    </location>
</feature>
<dbReference type="PRINTS" id="PR00237">
    <property type="entry name" value="GPCRRHODOPSN"/>
</dbReference>
<dbReference type="InterPro" id="IPR017452">
    <property type="entry name" value="GPCR_Rhodpsn_7TM"/>
</dbReference>
<dbReference type="PANTHER" id="PTHR24249:SF422">
    <property type="entry name" value="G-PROTEIN COUPLED RECEPTORS FAMILY 1 PROFILE DOMAIN-CONTAINING PROTEIN"/>
    <property type="match status" value="1"/>
</dbReference>
<feature type="transmembrane region" description="Helical" evidence="10">
    <location>
        <begin position="232"/>
        <end position="259"/>
    </location>
</feature>
<evidence type="ECO:0000256" key="8">
    <source>
        <dbReference type="ARBA" id="ARBA00023224"/>
    </source>
</evidence>
<dbReference type="InterPro" id="IPR050569">
    <property type="entry name" value="TAAR"/>
</dbReference>
<keyword evidence="2" id="KW-1003">Cell membrane</keyword>
<evidence type="ECO:0000256" key="2">
    <source>
        <dbReference type="ARBA" id="ARBA00022475"/>
    </source>
</evidence>
<protein>
    <submittedName>
        <fullName evidence="13">Trace amine-associated receptor 2-like</fullName>
    </submittedName>
</protein>
<evidence type="ECO:0000256" key="4">
    <source>
        <dbReference type="ARBA" id="ARBA00022989"/>
    </source>
</evidence>
<feature type="transmembrane region" description="Helical" evidence="10">
    <location>
        <begin position="97"/>
        <end position="116"/>
    </location>
</feature>
<keyword evidence="4 10" id="KW-1133">Transmembrane helix</keyword>
<dbReference type="Proteomes" id="UP000515154">
    <property type="component" value="Linkage group LG7"/>
</dbReference>
<gene>
    <name evidence="13" type="primary">LOC115214280</name>
</gene>
<dbReference type="KEGG" id="osn:115214280"/>
<keyword evidence="5 9" id="KW-0297">G-protein coupled receptor</keyword>
<evidence type="ECO:0000313" key="13">
    <source>
        <dbReference type="RefSeq" id="XP_029639285.2"/>
    </source>
</evidence>
<evidence type="ECO:0000256" key="9">
    <source>
        <dbReference type="RuleBase" id="RU000688"/>
    </source>
</evidence>
<comment type="similarity">
    <text evidence="9">Belongs to the G-protein coupled receptor 1 family.</text>
</comment>
<keyword evidence="8 9" id="KW-0807">Transducer</keyword>
<dbReference type="RefSeq" id="XP_029639285.2">
    <property type="nucleotide sequence ID" value="XM_029783425.2"/>
</dbReference>
<feature type="transmembrane region" description="Helical" evidence="10">
    <location>
        <begin position="59"/>
        <end position="77"/>
    </location>
</feature>
<dbReference type="GO" id="GO:0005886">
    <property type="term" value="C:plasma membrane"/>
    <property type="evidence" value="ECO:0007669"/>
    <property type="project" value="UniProtKB-SubCell"/>
</dbReference>
<feature type="transmembrane region" description="Helical" evidence="10">
    <location>
        <begin position="24"/>
        <end position="47"/>
    </location>
</feature>
<proteinExistence type="inferred from homology"/>
<dbReference type="Pfam" id="PF00001">
    <property type="entry name" value="7tm_1"/>
    <property type="match status" value="1"/>
</dbReference>
<accession>A0A6P7SLW6</accession>
<keyword evidence="6 10" id="KW-0472">Membrane</keyword>
<dbReference type="Gene3D" id="1.20.1070.10">
    <property type="entry name" value="Rhodopsin 7-helix transmembrane proteins"/>
    <property type="match status" value="1"/>
</dbReference>
<sequence length="333" mass="38391">MLQNDLNITETLDVNALWERQDTMAVFSVLIMVVILFGNGTVVISIIRYQHLRTPTNHFVLTLALTDIMLALSLPYHTVSYVHPFLTKQKYACLWRYISFLLPCGTSQTHVLAITLDRYLSVVHPLHYSSLMSTKKVFIISGLLWLYSSVLGFVPFYWNYWDGHSACNLNIVFPVGYMIILVVQFFFISIIVIILYLKVFAIAKRLQKGILKPNNDITPGPTKKKFKNSRSLLLYGIVVCFFCFLWTPFFTVVLIQMLWFNNNALLIFGRGFTLLGLTTSITNPVTYVFLNKGFHKAYRDMFHLKKKNIFVKKQQGLPHADFIKISSYNGNLQ</sequence>
<evidence type="ECO:0000256" key="7">
    <source>
        <dbReference type="ARBA" id="ARBA00023170"/>
    </source>
</evidence>
<dbReference type="PROSITE" id="PS50262">
    <property type="entry name" value="G_PROTEIN_RECEP_F1_2"/>
    <property type="match status" value="1"/>
</dbReference>
<feature type="transmembrane region" description="Helical" evidence="10">
    <location>
        <begin position="178"/>
        <end position="197"/>
    </location>
</feature>